<evidence type="ECO:0000313" key="2">
    <source>
        <dbReference type="Proteomes" id="UP000248483"/>
    </source>
</evidence>
<protein>
    <submittedName>
        <fullName evidence="3">Uncharacterized protein LOC115802110</fullName>
    </submittedName>
</protein>
<name>A0A7F8K809_DELLE</name>
<organism evidence="2 3">
    <name type="scientific">Delphinapterus leucas</name>
    <name type="common">Beluga whale</name>
    <dbReference type="NCBI Taxonomy" id="9749"/>
    <lineage>
        <taxon>Eukaryota</taxon>
        <taxon>Metazoa</taxon>
        <taxon>Chordata</taxon>
        <taxon>Craniata</taxon>
        <taxon>Vertebrata</taxon>
        <taxon>Euteleostomi</taxon>
        <taxon>Mammalia</taxon>
        <taxon>Eutheria</taxon>
        <taxon>Laurasiatheria</taxon>
        <taxon>Artiodactyla</taxon>
        <taxon>Whippomorpha</taxon>
        <taxon>Cetacea</taxon>
        <taxon>Odontoceti</taxon>
        <taxon>Monodontidae</taxon>
        <taxon>Delphinapterus</taxon>
    </lineage>
</organism>
<accession>A0A7F8K809</accession>
<dbReference type="InParanoid" id="A0A7F8K809"/>
<dbReference type="KEGG" id="dle:115802110"/>
<evidence type="ECO:0000313" key="3">
    <source>
        <dbReference type="RefSeq" id="XP_030616258.1"/>
    </source>
</evidence>
<dbReference type="Proteomes" id="UP000248483">
    <property type="component" value="Unplaced"/>
</dbReference>
<feature type="region of interest" description="Disordered" evidence="1">
    <location>
        <begin position="1"/>
        <end position="22"/>
    </location>
</feature>
<sequence length="224" mass="24394">MGPRLENCKPRSPTQYPPASHPEADPHCLHPWVLALGCPDFQNPSPQFSAAARRPFGLSLPDRPEALRAPRISHSLGSPLDIVVVTRCFPNRPGKRPAAYAALPGRFRTFPCPLLLEAPSLPGPFSCSPPGLASGHPKITSGRPFSTPRLLSEIQVSAELTPRPLQRPTAWEQGWGKFSSGLKPRLARLLQCPSCLASKNYKGILFLVKSPVLSSYISFGDYLT</sequence>
<proteinExistence type="predicted"/>
<dbReference type="AlphaFoldDB" id="A0A7F8K809"/>
<dbReference type="GeneID" id="115802110"/>
<gene>
    <name evidence="3" type="primary">LOC115802110</name>
</gene>
<evidence type="ECO:0000256" key="1">
    <source>
        <dbReference type="SAM" id="MobiDB-lite"/>
    </source>
</evidence>
<dbReference type="RefSeq" id="XP_030616258.1">
    <property type="nucleotide sequence ID" value="XM_030760398.1"/>
</dbReference>
<reference evidence="3" key="1">
    <citation type="submission" date="2025-08" db="UniProtKB">
        <authorList>
            <consortium name="RefSeq"/>
        </authorList>
    </citation>
    <scope>IDENTIFICATION</scope>
    <source>
        <tissue evidence="3">Blood</tissue>
    </source>
</reference>
<keyword evidence="2" id="KW-1185">Reference proteome</keyword>